<protein>
    <submittedName>
        <fullName evidence="1">Uncharacterized protein</fullName>
    </submittedName>
</protein>
<comment type="caution">
    <text evidence="1">The sequence shown here is derived from an EMBL/GenBank/DDBJ whole genome shotgun (WGS) entry which is preliminary data.</text>
</comment>
<reference evidence="1" key="1">
    <citation type="journal article" date="2015" name="Nature">
        <title>Complex archaea that bridge the gap between prokaryotes and eukaryotes.</title>
        <authorList>
            <person name="Spang A."/>
            <person name="Saw J.H."/>
            <person name="Jorgensen S.L."/>
            <person name="Zaremba-Niedzwiedzka K."/>
            <person name="Martijn J."/>
            <person name="Lind A.E."/>
            <person name="van Eijk R."/>
            <person name="Schleper C."/>
            <person name="Guy L."/>
            <person name="Ettema T.J."/>
        </authorList>
    </citation>
    <scope>NUCLEOTIDE SEQUENCE</scope>
</reference>
<name>A0A0F9F333_9ZZZZ</name>
<gene>
    <name evidence="1" type="ORF">LCGC14_2002250</name>
</gene>
<evidence type="ECO:0000313" key="1">
    <source>
        <dbReference type="EMBL" id="KKL80693.1"/>
    </source>
</evidence>
<accession>A0A0F9F333</accession>
<sequence length="108" mass="12028">MRALVKPPYTTAKDGETVVKCPYCSGAGCKGCNGVGTFIVLGKYVRYCAKHQELLEPCIDVIVAEQWSSTTHTVHWCRHCRLVEWTGDLNSNIQSAVDMGRLHVTFHC</sequence>
<dbReference type="EMBL" id="LAZR01022778">
    <property type="protein sequence ID" value="KKL80693.1"/>
    <property type="molecule type" value="Genomic_DNA"/>
</dbReference>
<organism evidence="1">
    <name type="scientific">marine sediment metagenome</name>
    <dbReference type="NCBI Taxonomy" id="412755"/>
    <lineage>
        <taxon>unclassified sequences</taxon>
        <taxon>metagenomes</taxon>
        <taxon>ecological metagenomes</taxon>
    </lineage>
</organism>
<dbReference type="AlphaFoldDB" id="A0A0F9F333"/>
<proteinExistence type="predicted"/>